<dbReference type="PaxDb" id="284590-Q6CTP3"/>
<name>Q6CTP3_KLULA</name>
<dbReference type="KEGG" id="kla:KLLA0_C11121g"/>
<keyword evidence="3" id="KW-1185">Reference proteome</keyword>
<reference evidence="2 3" key="1">
    <citation type="journal article" date="2004" name="Nature">
        <title>Genome evolution in yeasts.</title>
        <authorList>
            <consortium name="Genolevures"/>
            <person name="Dujon B."/>
            <person name="Sherman D."/>
            <person name="Fischer G."/>
            <person name="Durrens P."/>
            <person name="Casaregola S."/>
            <person name="Lafontaine I."/>
            <person name="de Montigny J."/>
            <person name="Marck C."/>
            <person name="Neuveglise C."/>
            <person name="Talla E."/>
            <person name="Goffard N."/>
            <person name="Frangeul L."/>
            <person name="Aigle M."/>
            <person name="Anthouard V."/>
            <person name="Babour A."/>
            <person name="Barbe V."/>
            <person name="Barnay S."/>
            <person name="Blanchin S."/>
            <person name="Beckerich J.M."/>
            <person name="Beyne E."/>
            <person name="Bleykasten C."/>
            <person name="Boisrame A."/>
            <person name="Boyer J."/>
            <person name="Cattolico L."/>
            <person name="Confanioleri F."/>
            <person name="de Daruvar A."/>
            <person name="Despons L."/>
            <person name="Fabre E."/>
            <person name="Fairhead C."/>
            <person name="Ferry-Dumazet H."/>
            <person name="Groppi A."/>
            <person name="Hantraye F."/>
            <person name="Hennequin C."/>
            <person name="Jauniaux N."/>
            <person name="Joyet P."/>
            <person name="Kachouri R."/>
            <person name="Kerrest A."/>
            <person name="Koszul R."/>
            <person name="Lemaire M."/>
            <person name="Lesur I."/>
            <person name="Ma L."/>
            <person name="Muller H."/>
            <person name="Nicaud J.M."/>
            <person name="Nikolski M."/>
            <person name="Oztas S."/>
            <person name="Ozier-Kalogeropoulos O."/>
            <person name="Pellenz S."/>
            <person name="Potier S."/>
            <person name="Richard G.F."/>
            <person name="Straub M.L."/>
            <person name="Suleau A."/>
            <person name="Swennene D."/>
            <person name="Tekaia F."/>
            <person name="Wesolowski-Louvel M."/>
            <person name="Westhof E."/>
            <person name="Wirth B."/>
            <person name="Zeniou-Meyer M."/>
            <person name="Zivanovic I."/>
            <person name="Bolotin-Fukuhara M."/>
            <person name="Thierry A."/>
            <person name="Bouchier C."/>
            <person name="Caudron B."/>
            <person name="Scarpelli C."/>
            <person name="Gaillardin C."/>
            <person name="Weissenbach J."/>
            <person name="Wincker P."/>
            <person name="Souciet J.L."/>
        </authorList>
    </citation>
    <scope>NUCLEOTIDE SEQUENCE [LARGE SCALE GENOMIC DNA]</scope>
    <source>
        <strain evidence="3">ATCC 8585 / CBS 2359 / DSM 70799 / NBRC 1267 / NRRL Y-1140 / WM37</strain>
    </source>
</reference>
<proteinExistence type="predicted"/>
<sequence>MSHLWDQRNNPILYICGYYILFVVVSIVLLFIIYCTVTYWANSKNILAAEERYLNSAPETQISIDKHMMMLDERDLYPELNSRNGFEFEKNDLNRYPNLIHIVKFNAREESVTSSTERDMTRLYI</sequence>
<feature type="transmembrane region" description="Helical" evidence="1">
    <location>
        <begin position="12"/>
        <end position="37"/>
    </location>
</feature>
<keyword evidence="1" id="KW-0812">Transmembrane</keyword>
<dbReference type="InParanoid" id="Q6CTP3"/>
<keyword evidence="1" id="KW-1133">Transmembrane helix</keyword>
<dbReference type="Proteomes" id="UP000000598">
    <property type="component" value="Chromosome C"/>
</dbReference>
<organism evidence="2 3">
    <name type="scientific">Kluyveromyces lactis (strain ATCC 8585 / CBS 2359 / DSM 70799 / NBRC 1267 / NRRL Y-1140 / WM37)</name>
    <name type="common">Yeast</name>
    <name type="synonym">Candida sphaerica</name>
    <dbReference type="NCBI Taxonomy" id="284590"/>
    <lineage>
        <taxon>Eukaryota</taxon>
        <taxon>Fungi</taxon>
        <taxon>Dikarya</taxon>
        <taxon>Ascomycota</taxon>
        <taxon>Saccharomycotina</taxon>
        <taxon>Saccharomycetes</taxon>
        <taxon>Saccharomycetales</taxon>
        <taxon>Saccharomycetaceae</taxon>
        <taxon>Kluyveromyces</taxon>
    </lineage>
</organism>
<accession>Q6CTP3</accession>
<keyword evidence="1" id="KW-0472">Membrane</keyword>
<gene>
    <name evidence="2" type="ORF">KLLA0_C11121g</name>
</gene>
<protein>
    <submittedName>
        <fullName evidence="2">KLLA0C11121p</fullName>
    </submittedName>
</protein>
<dbReference type="RefSeq" id="XP_452696.1">
    <property type="nucleotide sequence ID" value="XM_452696.1"/>
</dbReference>
<evidence type="ECO:0000313" key="2">
    <source>
        <dbReference type="EMBL" id="CAH01547.1"/>
    </source>
</evidence>
<dbReference type="AlphaFoldDB" id="Q6CTP3"/>
<dbReference type="GeneID" id="2892285"/>
<dbReference type="HOGENOM" id="CLU_1992959_0_0_1"/>
<evidence type="ECO:0000256" key="1">
    <source>
        <dbReference type="SAM" id="Phobius"/>
    </source>
</evidence>
<evidence type="ECO:0000313" key="3">
    <source>
        <dbReference type="Proteomes" id="UP000000598"/>
    </source>
</evidence>
<dbReference type="EMBL" id="CR382123">
    <property type="protein sequence ID" value="CAH01547.1"/>
    <property type="molecule type" value="Genomic_DNA"/>
</dbReference>